<evidence type="ECO:0000256" key="2">
    <source>
        <dbReference type="ARBA" id="ARBA00023134"/>
    </source>
</evidence>
<protein>
    <submittedName>
        <fullName evidence="4">P-loop containing nucleoside triphosphate hydrolase protein</fullName>
    </submittedName>
</protein>
<reference evidence="4 5" key="1">
    <citation type="submission" date="2020-07" db="EMBL/GenBank/DDBJ databases">
        <title>Comparative genomics of pyrophilous fungi reveals a link between fire events and developmental genes.</title>
        <authorList>
            <consortium name="DOE Joint Genome Institute"/>
            <person name="Steindorff A.S."/>
            <person name="Carver A."/>
            <person name="Calhoun S."/>
            <person name="Stillman K."/>
            <person name="Liu H."/>
            <person name="Lipzen A."/>
            <person name="Pangilinan J."/>
            <person name="Labutti K."/>
            <person name="Bruns T.D."/>
            <person name="Grigoriev I.V."/>
        </authorList>
    </citation>
    <scope>NUCLEOTIDE SEQUENCE [LARGE SCALE GENOMIC DNA]</scope>
    <source>
        <strain evidence="4 5">CBS 144469</strain>
    </source>
</reference>
<keyword evidence="5" id="KW-1185">Reference proteome</keyword>
<dbReference type="EMBL" id="JACGCI010000013">
    <property type="protein sequence ID" value="KAF6760208.1"/>
    <property type="molecule type" value="Genomic_DNA"/>
</dbReference>
<dbReference type="Proteomes" id="UP000521943">
    <property type="component" value="Unassembled WGS sequence"/>
</dbReference>
<dbReference type="SMART" id="SM00174">
    <property type="entry name" value="RHO"/>
    <property type="match status" value="1"/>
</dbReference>
<evidence type="ECO:0000313" key="4">
    <source>
        <dbReference type="EMBL" id="KAF6760208.1"/>
    </source>
</evidence>
<dbReference type="PANTHER" id="PTHR24072">
    <property type="entry name" value="RHO FAMILY GTPASE"/>
    <property type="match status" value="1"/>
</dbReference>
<dbReference type="InterPro" id="IPR003578">
    <property type="entry name" value="Small_GTPase_Rho"/>
</dbReference>
<dbReference type="SUPFAM" id="SSF52540">
    <property type="entry name" value="P-loop containing nucleoside triphosphate hydrolases"/>
    <property type="match status" value="1"/>
</dbReference>
<dbReference type="Gene3D" id="3.40.50.300">
    <property type="entry name" value="P-loop containing nucleotide triphosphate hydrolases"/>
    <property type="match status" value="1"/>
</dbReference>
<gene>
    <name evidence="4" type="ORF">DFP72DRAFT_1042780</name>
</gene>
<dbReference type="PROSITE" id="PS51419">
    <property type="entry name" value="RAB"/>
    <property type="match status" value="1"/>
</dbReference>
<dbReference type="SMART" id="SM00175">
    <property type="entry name" value="RAB"/>
    <property type="match status" value="1"/>
</dbReference>
<dbReference type="InterPro" id="IPR001806">
    <property type="entry name" value="Small_GTPase"/>
</dbReference>
<feature type="compositionally biased region" description="Basic residues" evidence="3">
    <location>
        <begin position="72"/>
        <end position="86"/>
    </location>
</feature>
<dbReference type="InterPro" id="IPR027417">
    <property type="entry name" value="P-loop_NTPase"/>
</dbReference>
<keyword evidence="1" id="KW-0547">Nucleotide-binding</keyword>
<dbReference type="Pfam" id="PF00071">
    <property type="entry name" value="Ras"/>
    <property type="match status" value="1"/>
</dbReference>
<comment type="caution">
    <text evidence="4">The sequence shown here is derived from an EMBL/GenBank/DDBJ whole genome shotgun (WGS) entry which is preliminary data.</text>
</comment>
<keyword evidence="2" id="KW-0342">GTP-binding</keyword>
<sequence>MYVVKLCVYDTAGQEDYPRLRPMAYANAHVILICFAVDDPESLANVLDKWAKETAAERPKLPVLLVGCKGDRRARRRHSPRFPFRSKGRDSSSPELADQIRTMLPPQATTVAKEINARAYLECSAMTGDGVPDVFRLAAGLVNPAKTCTEEAGGVPAGLIQMLGLLTEVYSPYSF</sequence>
<name>A0A8H6I9V1_9AGAR</name>
<dbReference type="OrthoDB" id="8830751at2759"/>
<dbReference type="PROSITE" id="PS51420">
    <property type="entry name" value="RHO"/>
    <property type="match status" value="1"/>
</dbReference>
<evidence type="ECO:0000313" key="5">
    <source>
        <dbReference type="Proteomes" id="UP000521943"/>
    </source>
</evidence>
<organism evidence="4 5">
    <name type="scientific">Ephemerocybe angulata</name>
    <dbReference type="NCBI Taxonomy" id="980116"/>
    <lineage>
        <taxon>Eukaryota</taxon>
        <taxon>Fungi</taxon>
        <taxon>Dikarya</taxon>
        <taxon>Basidiomycota</taxon>
        <taxon>Agaricomycotina</taxon>
        <taxon>Agaricomycetes</taxon>
        <taxon>Agaricomycetidae</taxon>
        <taxon>Agaricales</taxon>
        <taxon>Agaricineae</taxon>
        <taxon>Psathyrellaceae</taxon>
        <taxon>Ephemerocybe</taxon>
    </lineage>
</organism>
<accession>A0A8H6I9V1</accession>
<evidence type="ECO:0000256" key="1">
    <source>
        <dbReference type="ARBA" id="ARBA00022741"/>
    </source>
</evidence>
<dbReference type="GO" id="GO:0007264">
    <property type="term" value="P:small GTPase-mediated signal transduction"/>
    <property type="evidence" value="ECO:0007669"/>
    <property type="project" value="InterPro"/>
</dbReference>
<dbReference type="GO" id="GO:0005525">
    <property type="term" value="F:GTP binding"/>
    <property type="evidence" value="ECO:0007669"/>
    <property type="project" value="UniProtKB-KW"/>
</dbReference>
<dbReference type="GO" id="GO:0003924">
    <property type="term" value="F:GTPase activity"/>
    <property type="evidence" value="ECO:0007669"/>
    <property type="project" value="InterPro"/>
</dbReference>
<feature type="region of interest" description="Disordered" evidence="3">
    <location>
        <begin position="72"/>
        <end position="95"/>
    </location>
</feature>
<keyword evidence="4" id="KW-0378">Hydrolase</keyword>
<evidence type="ECO:0000256" key="3">
    <source>
        <dbReference type="SAM" id="MobiDB-lite"/>
    </source>
</evidence>
<dbReference type="AlphaFoldDB" id="A0A8H6I9V1"/>
<proteinExistence type="predicted"/>